<protein>
    <submittedName>
        <fullName evidence="2">Beta-lactamase class A</fullName>
        <ecNumber evidence="2">3.5.2.6</ecNumber>
    </submittedName>
</protein>
<dbReference type="PANTHER" id="PTHR35333:SF3">
    <property type="entry name" value="BETA-LACTAMASE-TYPE TRANSPEPTIDASE FOLD CONTAINING PROTEIN"/>
    <property type="match status" value="1"/>
</dbReference>
<dbReference type="SUPFAM" id="SSF56601">
    <property type="entry name" value="beta-lactamase/transpeptidase-like"/>
    <property type="match status" value="1"/>
</dbReference>
<evidence type="ECO:0000313" key="2">
    <source>
        <dbReference type="EMBL" id="MBB4684175.1"/>
    </source>
</evidence>
<name>A0A840IRV8_9PSEU</name>
<keyword evidence="3" id="KW-1185">Reference proteome</keyword>
<dbReference type="EC" id="3.5.2.6" evidence="2"/>
<dbReference type="GO" id="GO:0030655">
    <property type="term" value="P:beta-lactam antibiotic catabolic process"/>
    <property type="evidence" value="ECO:0007669"/>
    <property type="project" value="InterPro"/>
</dbReference>
<gene>
    <name evidence="2" type="ORF">BJY18_001660</name>
</gene>
<dbReference type="PANTHER" id="PTHR35333">
    <property type="entry name" value="BETA-LACTAMASE"/>
    <property type="match status" value="1"/>
</dbReference>
<reference evidence="2 3" key="1">
    <citation type="submission" date="2020-08" db="EMBL/GenBank/DDBJ databases">
        <title>Sequencing the genomes of 1000 actinobacteria strains.</title>
        <authorList>
            <person name="Klenk H.-P."/>
        </authorList>
    </citation>
    <scope>NUCLEOTIDE SEQUENCE [LARGE SCALE GENOMIC DNA]</scope>
    <source>
        <strain evidence="2 3">DSM 45859</strain>
    </source>
</reference>
<evidence type="ECO:0000259" key="1">
    <source>
        <dbReference type="Pfam" id="PF13354"/>
    </source>
</evidence>
<keyword evidence="2" id="KW-0378">Hydrolase</keyword>
<evidence type="ECO:0000313" key="3">
    <source>
        <dbReference type="Proteomes" id="UP000581769"/>
    </source>
</evidence>
<dbReference type="Pfam" id="PF13354">
    <property type="entry name" value="Beta-lactamase2"/>
    <property type="match status" value="1"/>
</dbReference>
<proteinExistence type="predicted"/>
<comment type="caution">
    <text evidence="2">The sequence shown here is derived from an EMBL/GenBank/DDBJ whole genome shotgun (WGS) entry which is preliminary data.</text>
</comment>
<dbReference type="InterPro" id="IPR045155">
    <property type="entry name" value="Beta-lactam_cat"/>
</dbReference>
<dbReference type="EMBL" id="JACHMG010000001">
    <property type="protein sequence ID" value="MBB4684175.1"/>
    <property type="molecule type" value="Genomic_DNA"/>
</dbReference>
<dbReference type="RefSeq" id="WP_184779079.1">
    <property type="nucleotide sequence ID" value="NZ_JACHMG010000001.1"/>
</dbReference>
<dbReference type="InterPro" id="IPR000871">
    <property type="entry name" value="Beta-lactam_class-A"/>
</dbReference>
<dbReference type="GO" id="GO:0046677">
    <property type="term" value="P:response to antibiotic"/>
    <property type="evidence" value="ECO:0007669"/>
    <property type="project" value="InterPro"/>
</dbReference>
<dbReference type="Proteomes" id="UP000581769">
    <property type="component" value="Unassembled WGS sequence"/>
</dbReference>
<dbReference type="InterPro" id="IPR012338">
    <property type="entry name" value="Beta-lactam/transpept-like"/>
</dbReference>
<organism evidence="2 3">
    <name type="scientific">Amycolatopsis jiangsuensis</name>
    <dbReference type="NCBI Taxonomy" id="1181879"/>
    <lineage>
        <taxon>Bacteria</taxon>
        <taxon>Bacillati</taxon>
        <taxon>Actinomycetota</taxon>
        <taxon>Actinomycetes</taxon>
        <taxon>Pseudonocardiales</taxon>
        <taxon>Pseudonocardiaceae</taxon>
        <taxon>Amycolatopsis</taxon>
    </lineage>
</organism>
<sequence>MNFERLLRRLRDDLAEGGLRGSFLVRDLATGAEIGLDADREFPAASLVKVPLVAVTLDRIRRGELDGAQPVEFTPEPAATAGLTGLARFRHPARVAVDDLLYLAVAISDSTAADALFALTPPTEVARTVRGWDLTGISVRHGLAELGDTPAERFADDELHLAHSLAIGAATAGQGHPVSQLDISRASSCSARACTDLLTALWTPSKIDAGVAAQVRELMGQNLLRHRLAPDFAADSAKWSSKTGTVLNLRHEIGVVEHADGQSFAVAALTESNVPAGVQPEAEILMARTARALRDHLRGRG</sequence>
<dbReference type="Gene3D" id="3.40.710.10">
    <property type="entry name" value="DD-peptidase/beta-lactamase superfamily"/>
    <property type="match status" value="1"/>
</dbReference>
<feature type="domain" description="Beta-lactamase class A catalytic" evidence="1">
    <location>
        <begin position="22"/>
        <end position="270"/>
    </location>
</feature>
<dbReference type="GO" id="GO:0008800">
    <property type="term" value="F:beta-lactamase activity"/>
    <property type="evidence" value="ECO:0007669"/>
    <property type="project" value="UniProtKB-EC"/>
</dbReference>
<accession>A0A840IRV8</accession>
<dbReference type="AlphaFoldDB" id="A0A840IRV8"/>